<dbReference type="SMART" id="SM00310">
    <property type="entry name" value="PTBI"/>
    <property type="match status" value="1"/>
</dbReference>
<sequence length="120" mass="13818">EAMGHRCSCPQKETLPVNLRHKFKVINVDDDGNELGSGIMELTNVELILHTGRRDSVRWHYLCLRRYGCDVNLFSFESGRMCQTGEGIFAFKCARAEEMFNRLQEILRNNNINVVEKAVI</sequence>
<dbReference type="EMBL" id="KL448206">
    <property type="protein sequence ID" value="KFO81301.1"/>
    <property type="molecule type" value="Genomic_DNA"/>
</dbReference>
<accession>A0A091GJ26</accession>
<name>A0A091GJ26_CUCCA</name>
<comment type="subcellular location">
    <subcellularLocation>
        <location evidence="1">Membrane</location>
    </subcellularLocation>
</comment>
<evidence type="ECO:0000256" key="2">
    <source>
        <dbReference type="ARBA" id="ARBA00022553"/>
    </source>
</evidence>
<feature type="non-terminal residue" evidence="7">
    <location>
        <position position="120"/>
    </location>
</feature>
<protein>
    <submittedName>
        <fullName evidence="7">Fibroblast growth factor receptor substrate 2</fullName>
    </submittedName>
</protein>
<proteinExistence type="predicted"/>
<dbReference type="STRING" id="55661.A0A091GJ26"/>
<dbReference type="PROSITE" id="PS51064">
    <property type="entry name" value="IRS_PTB"/>
    <property type="match status" value="1"/>
</dbReference>
<evidence type="ECO:0000256" key="5">
    <source>
        <dbReference type="ARBA" id="ARBA00023288"/>
    </source>
</evidence>
<dbReference type="SUPFAM" id="SSF50729">
    <property type="entry name" value="PH domain-like"/>
    <property type="match status" value="1"/>
</dbReference>
<dbReference type="Pfam" id="PF02174">
    <property type="entry name" value="IRS"/>
    <property type="match status" value="1"/>
</dbReference>
<dbReference type="GO" id="GO:0005911">
    <property type="term" value="C:cell-cell junction"/>
    <property type="evidence" value="ECO:0007669"/>
    <property type="project" value="TreeGrafter"/>
</dbReference>
<feature type="domain" description="IRS-type PTB" evidence="6">
    <location>
        <begin position="15"/>
        <end position="117"/>
    </location>
</feature>
<gene>
    <name evidence="7" type="ORF">N303_01090</name>
</gene>
<dbReference type="GO" id="GO:0005104">
    <property type="term" value="F:fibroblast growth factor receptor binding"/>
    <property type="evidence" value="ECO:0007669"/>
    <property type="project" value="TreeGrafter"/>
</dbReference>
<dbReference type="AlphaFoldDB" id="A0A091GJ26"/>
<feature type="non-terminal residue" evidence="7">
    <location>
        <position position="1"/>
    </location>
</feature>
<evidence type="ECO:0000313" key="8">
    <source>
        <dbReference type="Proteomes" id="UP000053760"/>
    </source>
</evidence>
<dbReference type="InterPro" id="IPR002404">
    <property type="entry name" value="IRS_PTB"/>
</dbReference>
<dbReference type="GO" id="GO:0016020">
    <property type="term" value="C:membrane"/>
    <property type="evidence" value="ECO:0007669"/>
    <property type="project" value="UniProtKB-SubCell"/>
</dbReference>
<dbReference type="InterPro" id="IPR011993">
    <property type="entry name" value="PH-like_dom_sf"/>
</dbReference>
<dbReference type="GO" id="GO:0005737">
    <property type="term" value="C:cytoplasm"/>
    <property type="evidence" value="ECO:0007669"/>
    <property type="project" value="TreeGrafter"/>
</dbReference>
<dbReference type="InterPro" id="IPR038742">
    <property type="entry name" value="FRS2_PTB"/>
</dbReference>
<dbReference type="PANTHER" id="PTHR21258">
    <property type="entry name" value="DOCKING PROTEIN RELATED"/>
    <property type="match status" value="1"/>
</dbReference>
<dbReference type="PANTHER" id="PTHR21258:SF40">
    <property type="entry name" value="FIBROBLAST GROWTH FACTOR RECEPTOR SUBSTRATE 2"/>
    <property type="match status" value="1"/>
</dbReference>
<organism evidence="7 8">
    <name type="scientific">Cuculus canorus</name>
    <name type="common">Common cuckoo</name>
    <dbReference type="NCBI Taxonomy" id="55661"/>
    <lineage>
        <taxon>Eukaryota</taxon>
        <taxon>Metazoa</taxon>
        <taxon>Chordata</taxon>
        <taxon>Craniata</taxon>
        <taxon>Vertebrata</taxon>
        <taxon>Euteleostomi</taxon>
        <taxon>Archelosauria</taxon>
        <taxon>Archosauria</taxon>
        <taxon>Dinosauria</taxon>
        <taxon>Saurischia</taxon>
        <taxon>Theropoda</taxon>
        <taxon>Coelurosauria</taxon>
        <taxon>Aves</taxon>
        <taxon>Neognathae</taxon>
        <taxon>Neoaves</taxon>
        <taxon>Otidimorphae</taxon>
        <taxon>Cuculiformes</taxon>
        <taxon>Cuculidae</taxon>
        <taxon>Cuculus</taxon>
    </lineage>
</organism>
<dbReference type="GO" id="GO:0005068">
    <property type="term" value="F:transmembrane receptor protein tyrosine kinase adaptor activity"/>
    <property type="evidence" value="ECO:0007669"/>
    <property type="project" value="TreeGrafter"/>
</dbReference>
<keyword evidence="3" id="KW-0519">Myristate</keyword>
<keyword evidence="7" id="KW-0675">Receptor</keyword>
<evidence type="ECO:0000256" key="3">
    <source>
        <dbReference type="ARBA" id="ARBA00022707"/>
    </source>
</evidence>
<dbReference type="GO" id="GO:0008543">
    <property type="term" value="P:fibroblast growth factor receptor signaling pathway"/>
    <property type="evidence" value="ECO:0007669"/>
    <property type="project" value="TreeGrafter"/>
</dbReference>
<evidence type="ECO:0000256" key="1">
    <source>
        <dbReference type="ARBA" id="ARBA00004370"/>
    </source>
</evidence>
<keyword evidence="4" id="KW-0472">Membrane</keyword>
<reference evidence="7 8" key="1">
    <citation type="submission" date="2014-04" db="EMBL/GenBank/DDBJ databases">
        <title>Genome evolution of avian class.</title>
        <authorList>
            <person name="Zhang G."/>
            <person name="Li C."/>
        </authorList>
    </citation>
    <scope>NUCLEOTIDE SEQUENCE [LARGE SCALE GENOMIC DNA]</scope>
    <source>
        <strain evidence="7">BGI_N303</strain>
    </source>
</reference>
<keyword evidence="2" id="KW-0597">Phosphoprotein</keyword>
<evidence type="ECO:0000313" key="7">
    <source>
        <dbReference type="EMBL" id="KFO81301.1"/>
    </source>
</evidence>
<evidence type="ECO:0000259" key="6">
    <source>
        <dbReference type="PROSITE" id="PS51064"/>
    </source>
</evidence>
<dbReference type="SMART" id="SM01244">
    <property type="entry name" value="IRS"/>
    <property type="match status" value="1"/>
</dbReference>
<dbReference type="Proteomes" id="UP000053760">
    <property type="component" value="Unassembled WGS sequence"/>
</dbReference>
<keyword evidence="8" id="KW-1185">Reference proteome</keyword>
<dbReference type="InterPro" id="IPR050996">
    <property type="entry name" value="Docking_Protein_DOK"/>
</dbReference>
<evidence type="ECO:0000256" key="4">
    <source>
        <dbReference type="ARBA" id="ARBA00023136"/>
    </source>
</evidence>
<dbReference type="CDD" id="cd01202">
    <property type="entry name" value="PTB_FRS2"/>
    <property type="match status" value="1"/>
</dbReference>
<dbReference type="Gene3D" id="2.30.29.30">
    <property type="entry name" value="Pleckstrin-homology domain (PH domain)/Phosphotyrosine-binding domain (PTB)"/>
    <property type="match status" value="1"/>
</dbReference>
<keyword evidence="5" id="KW-0449">Lipoprotein</keyword>